<keyword evidence="1" id="KW-0808">Transferase</keyword>
<dbReference type="Proteomes" id="UP001179363">
    <property type="component" value="Unassembled WGS sequence"/>
</dbReference>
<evidence type="ECO:0000313" key="1">
    <source>
        <dbReference type="EMBL" id="MCF4101878.1"/>
    </source>
</evidence>
<dbReference type="RefSeq" id="WP_236134021.1">
    <property type="nucleotide sequence ID" value="NZ_JAKGTH010000008.1"/>
</dbReference>
<gene>
    <name evidence="1" type="ORF">L1I30_09385</name>
</gene>
<keyword evidence="1" id="KW-0489">Methyltransferase</keyword>
<dbReference type="GO" id="GO:0032259">
    <property type="term" value="P:methylation"/>
    <property type="evidence" value="ECO:0007669"/>
    <property type="project" value="UniProtKB-KW"/>
</dbReference>
<name>A0ABS9EGF6_9FLAO</name>
<reference evidence="1" key="1">
    <citation type="submission" date="2022-01" db="EMBL/GenBank/DDBJ databases">
        <title>Gillisia lutea sp. nov., isolated from marine plastic residues from the Malvarosa beach (Valencia, Spain).</title>
        <authorList>
            <person name="Vidal-Verdu A."/>
            <person name="Molina-Menor E."/>
            <person name="Satari L."/>
            <person name="Pascual J."/>
            <person name="Pereto J."/>
            <person name="Porcar M."/>
        </authorList>
    </citation>
    <scope>NUCLEOTIDE SEQUENCE</scope>
    <source>
        <strain evidence="1">M10.2A</strain>
    </source>
</reference>
<dbReference type="EMBL" id="JAKGTH010000008">
    <property type="protein sequence ID" value="MCF4101878.1"/>
    <property type="molecule type" value="Genomic_DNA"/>
</dbReference>
<proteinExistence type="predicted"/>
<organism evidence="1 2">
    <name type="scientific">Gillisia lutea</name>
    <dbReference type="NCBI Taxonomy" id="2909668"/>
    <lineage>
        <taxon>Bacteria</taxon>
        <taxon>Pseudomonadati</taxon>
        <taxon>Bacteroidota</taxon>
        <taxon>Flavobacteriia</taxon>
        <taxon>Flavobacteriales</taxon>
        <taxon>Flavobacteriaceae</taxon>
        <taxon>Gillisia</taxon>
    </lineage>
</organism>
<protein>
    <submittedName>
        <fullName evidence="1">RNA methylase</fullName>
    </submittedName>
</protein>
<keyword evidence="2" id="KW-1185">Reference proteome</keyword>
<accession>A0ABS9EGF6</accession>
<evidence type="ECO:0000313" key="2">
    <source>
        <dbReference type="Proteomes" id="UP001179363"/>
    </source>
</evidence>
<dbReference type="GO" id="GO:0008168">
    <property type="term" value="F:methyltransferase activity"/>
    <property type="evidence" value="ECO:0007669"/>
    <property type="project" value="UniProtKB-KW"/>
</dbReference>
<comment type="caution">
    <text evidence="1">The sequence shown here is derived from an EMBL/GenBank/DDBJ whole genome shotgun (WGS) entry which is preliminary data.</text>
</comment>
<sequence>MNSNPWKNFFDTSNKFSKPAQAEKLISGNDISEIKLLPIDVLKVFLTKEDLQVGLKTYIDNELRNDFIEKMAANPPQEEVSLEAWSQQIFGDKKFGMILIGLEQYSNSFAEKVGTIVRPLLETAGMPLNGQSFLFFMGIYGFIPHYVYHIGNTPKFSLSIVLDYINPPQDRFENELIKETAEEKLSIHSSYEKPLKLDAPQSVLFERIDMQSIKKKMEITLARKILCLKSNGGIREKSNRNRTILPSSESFSIKGKEIFPILMDLQDCYKALIFTRGNRVMVKNHPMLPNIVNTINNGEYVTFDSIKELMMPLWDLIDVFSFIQELLIPEAITLNDNVNLSLTT</sequence>